<dbReference type="PIRSF" id="PIRSF004505">
    <property type="entry name" value="MT_bac"/>
    <property type="match status" value="1"/>
</dbReference>
<comment type="function">
    <text evidence="5">Specifically methylates the pseudouridine at position 1915 (m3Psi1915) in 23S rRNA.</text>
</comment>
<gene>
    <name evidence="5 6" type="primary">rlmH</name>
    <name evidence="6" type="ORF">STABA_v1c03840</name>
</gene>
<dbReference type="InterPro" id="IPR029028">
    <property type="entry name" value="Alpha/beta_knot_MTases"/>
</dbReference>
<dbReference type="GO" id="GO:0070038">
    <property type="term" value="F:rRNA (pseudouridine-N3-)-methyltransferase activity"/>
    <property type="evidence" value="ECO:0007669"/>
    <property type="project" value="UniProtKB-UniRule"/>
</dbReference>
<evidence type="ECO:0000256" key="5">
    <source>
        <dbReference type="HAMAP-Rule" id="MF_00658"/>
    </source>
</evidence>
<keyword evidence="5" id="KW-0963">Cytoplasm</keyword>
<evidence type="ECO:0000256" key="3">
    <source>
        <dbReference type="ARBA" id="ARBA00022691"/>
    </source>
</evidence>
<dbReference type="Pfam" id="PF02590">
    <property type="entry name" value="SPOUT_MTase"/>
    <property type="match status" value="1"/>
</dbReference>
<keyword evidence="2 5" id="KW-0808">Transferase</keyword>
<keyword evidence="3 5" id="KW-0949">S-adenosyl-L-methionine</keyword>
<dbReference type="HAMAP" id="MF_00658">
    <property type="entry name" value="23SrRNA_methyltr_H"/>
    <property type="match status" value="1"/>
</dbReference>
<dbReference type="Proteomes" id="UP000424468">
    <property type="component" value="Chromosome"/>
</dbReference>
<comment type="subunit">
    <text evidence="5">Homodimer.</text>
</comment>
<dbReference type="InterPro" id="IPR029026">
    <property type="entry name" value="tRNA_m1G_MTases_N"/>
</dbReference>
<feature type="binding site" evidence="5">
    <location>
        <begin position="122"/>
        <end position="127"/>
    </location>
    <ligand>
        <name>S-adenosyl-L-methionine</name>
        <dbReference type="ChEBI" id="CHEBI:59789"/>
    </ligand>
</feature>
<proteinExistence type="inferred from homology"/>
<dbReference type="PANTHER" id="PTHR33603:SF1">
    <property type="entry name" value="RIBOSOMAL RNA LARGE SUBUNIT METHYLTRANSFERASE H"/>
    <property type="match status" value="1"/>
</dbReference>
<dbReference type="SUPFAM" id="SSF75217">
    <property type="entry name" value="alpha/beta knot"/>
    <property type="match status" value="1"/>
</dbReference>
<evidence type="ECO:0000313" key="6">
    <source>
        <dbReference type="EMBL" id="QGS51747.1"/>
    </source>
</evidence>
<dbReference type="Gene3D" id="3.40.1280.10">
    <property type="match status" value="1"/>
</dbReference>
<evidence type="ECO:0000256" key="1">
    <source>
        <dbReference type="ARBA" id="ARBA00022603"/>
    </source>
</evidence>
<keyword evidence="1 5" id="KW-0489">Methyltransferase</keyword>
<comment type="similarity">
    <text evidence="4 5">Belongs to the RNA methyltransferase RlmH family.</text>
</comment>
<evidence type="ECO:0000256" key="2">
    <source>
        <dbReference type="ARBA" id="ARBA00022679"/>
    </source>
</evidence>
<dbReference type="GO" id="GO:0005737">
    <property type="term" value="C:cytoplasm"/>
    <property type="evidence" value="ECO:0007669"/>
    <property type="project" value="UniProtKB-SubCell"/>
</dbReference>
<dbReference type="EC" id="2.1.1.177" evidence="5"/>
<sequence>MKFLILCFNKISKEYKEIYEFYINKIKKFCNIEVIEIEEEFFSDSKKNMKINEDNLIKKLKNYKDFEMHLLEINTKQYDSLSFSKIVEQNKDFNNGKIGFIIGPSDGFSVDFKNKIAKKLSFGLLTMPHLLVRIILLEQIYRAFKIIRNETYHK</sequence>
<name>A0A6I6C4M4_9MOLU</name>
<accession>A0A6I6C4M4</accession>
<dbReference type="KEGG" id="stab:STABA_v1c03840"/>
<dbReference type="PANTHER" id="PTHR33603">
    <property type="entry name" value="METHYLTRANSFERASE"/>
    <property type="match status" value="1"/>
</dbReference>
<dbReference type="CDD" id="cd18081">
    <property type="entry name" value="RlmH-like"/>
    <property type="match status" value="1"/>
</dbReference>
<dbReference type="AlphaFoldDB" id="A0A6I6C4M4"/>
<keyword evidence="7" id="KW-1185">Reference proteome</keyword>
<dbReference type="RefSeq" id="WP_156006025.1">
    <property type="nucleotide sequence ID" value="NZ_CP046276.1"/>
</dbReference>
<comment type="subcellular location">
    <subcellularLocation>
        <location evidence="5">Cytoplasm</location>
    </subcellularLocation>
</comment>
<reference evidence="6 7" key="1">
    <citation type="submission" date="2019-11" db="EMBL/GenBank/DDBJ databases">
        <title>Complete genome sequence of Spiroplasma tabanidicola TAUS-1 (DSM 22603).</title>
        <authorList>
            <person name="Huang C.-T."/>
            <person name="Lin Y.-C."/>
            <person name="Kuo C.-H."/>
        </authorList>
    </citation>
    <scope>NUCLEOTIDE SEQUENCE [LARGE SCALE GENOMIC DNA]</scope>
    <source>
        <strain evidence="6 7">TAUS-1</strain>
    </source>
</reference>
<organism evidence="6 7">
    <name type="scientific">Spiroplasma tabanidicola</name>
    <dbReference type="NCBI Taxonomy" id="324079"/>
    <lineage>
        <taxon>Bacteria</taxon>
        <taxon>Bacillati</taxon>
        <taxon>Mycoplasmatota</taxon>
        <taxon>Mollicutes</taxon>
        <taxon>Entomoplasmatales</taxon>
        <taxon>Spiroplasmataceae</taxon>
        <taxon>Spiroplasma</taxon>
    </lineage>
</organism>
<protein>
    <recommendedName>
        <fullName evidence="5">Ribosomal RNA large subunit methyltransferase H</fullName>
        <ecNumber evidence="5">2.1.1.177</ecNumber>
    </recommendedName>
    <alternativeName>
        <fullName evidence="5">23S rRNA (pseudouridine1915-N3)-methyltransferase</fullName>
    </alternativeName>
    <alternativeName>
        <fullName evidence="5">23S rRNA m3Psi1915 methyltransferase</fullName>
    </alternativeName>
    <alternativeName>
        <fullName evidence="5">rRNA (pseudouridine-N3-)-methyltransferase RlmH</fullName>
    </alternativeName>
</protein>
<evidence type="ECO:0000256" key="4">
    <source>
        <dbReference type="ARBA" id="ARBA00038303"/>
    </source>
</evidence>
<comment type="catalytic activity">
    <reaction evidence="5">
        <text>pseudouridine(1915) in 23S rRNA + S-adenosyl-L-methionine = N(3)-methylpseudouridine(1915) in 23S rRNA + S-adenosyl-L-homocysteine + H(+)</text>
        <dbReference type="Rhea" id="RHEA:42752"/>
        <dbReference type="Rhea" id="RHEA-COMP:10221"/>
        <dbReference type="Rhea" id="RHEA-COMP:10222"/>
        <dbReference type="ChEBI" id="CHEBI:15378"/>
        <dbReference type="ChEBI" id="CHEBI:57856"/>
        <dbReference type="ChEBI" id="CHEBI:59789"/>
        <dbReference type="ChEBI" id="CHEBI:65314"/>
        <dbReference type="ChEBI" id="CHEBI:74486"/>
        <dbReference type="EC" id="2.1.1.177"/>
    </reaction>
</comment>
<dbReference type="OrthoDB" id="9806643at2"/>
<keyword evidence="5" id="KW-0698">rRNA processing</keyword>
<dbReference type="EMBL" id="CP046276">
    <property type="protein sequence ID" value="QGS51747.1"/>
    <property type="molecule type" value="Genomic_DNA"/>
</dbReference>
<feature type="binding site" evidence="5">
    <location>
        <position position="103"/>
    </location>
    <ligand>
        <name>S-adenosyl-L-methionine</name>
        <dbReference type="ChEBI" id="CHEBI:59789"/>
    </ligand>
</feature>
<evidence type="ECO:0000313" key="7">
    <source>
        <dbReference type="Proteomes" id="UP000424468"/>
    </source>
</evidence>
<dbReference type="InterPro" id="IPR003742">
    <property type="entry name" value="RlmH-like"/>
</dbReference>
<feature type="binding site" evidence="5">
    <location>
        <position position="71"/>
    </location>
    <ligand>
        <name>S-adenosyl-L-methionine</name>
        <dbReference type="ChEBI" id="CHEBI:59789"/>
    </ligand>
</feature>